<name>A0A6C0HAI9_9ZZZZ</name>
<proteinExistence type="predicted"/>
<sequence length="389" mass="45900">MTSVDDEWENFINMQHNNKTVKPNNTKHINTNDSVGNCVDNNISLVSRPVCDDLYISTKTKVLFLNQEIDIHNIFWKIPIIDYWAPKEGIVKKQMKIVSKNKEEFEEYQSKLEGIKYYVENIIKQIDNPTARRIKFKDERKITVGLSKKDIMNYRGKIKNAFYNCFAMIFRFEYMNEFREIHVKVFNTGKLEIPGILNTQLLDIVKSMIIQYIQPHLETPLEFLDNNTEDNVLINSNFNCGFYINREKLHSILRSEKYRIESAYDPCSYPGVKCKYYFNNELGFDKNLQTGNVSLTDRTMKMNELDDNVKYTEVSFMIFRTGSCLIVGNCNEKILMFIYDFIKEVLYNEYPLINIVNDEPPAKEKKTKLRKKEIFVSQHYYSQTVIKCA</sequence>
<protein>
    <submittedName>
        <fullName evidence="1">Uncharacterized protein</fullName>
    </submittedName>
</protein>
<reference evidence="1" key="1">
    <citation type="journal article" date="2020" name="Nature">
        <title>Giant virus diversity and host interactions through global metagenomics.</title>
        <authorList>
            <person name="Schulz F."/>
            <person name="Roux S."/>
            <person name="Paez-Espino D."/>
            <person name="Jungbluth S."/>
            <person name="Walsh D.A."/>
            <person name="Denef V.J."/>
            <person name="McMahon K.D."/>
            <person name="Konstantinidis K.T."/>
            <person name="Eloe-Fadrosh E.A."/>
            <person name="Kyrpides N.C."/>
            <person name="Woyke T."/>
        </authorList>
    </citation>
    <scope>NUCLEOTIDE SEQUENCE</scope>
    <source>
        <strain evidence="1">GVMAG-M-3300023179-90</strain>
    </source>
</reference>
<dbReference type="EMBL" id="MN739920">
    <property type="protein sequence ID" value="QHT77622.1"/>
    <property type="molecule type" value="Genomic_DNA"/>
</dbReference>
<accession>A0A6C0HAI9</accession>
<organism evidence="1">
    <name type="scientific">viral metagenome</name>
    <dbReference type="NCBI Taxonomy" id="1070528"/>
    <lineage>
        <taxon>unclassified sequences</taxon>
        <taxon>metagenomes</taxon>
        <taxon>organismal metagenomes</taxon>
    </lineage>
</organism>
<dbReference type="Gene3D" id="3.30.310.10">
    <property type="entry name" value="TATA-Binding Protein"/>
    <property type="match status" value="1"/>
</dbReference>
<dbReference type="SUPFAM" id="SSF55945">
    <property type="entry name" value="TATA-box binding protein-like"/>
    <property type="match status" value="1"/>
</dbReference>
<evidence type="ECO:0000313" key="1">
    <source>
        <dbReference type="EMBL" id="QHT77622.1"/>
    </source>
</evidence>
<dbReference type="AlphaFoldDB" id="A0A6C0HAI9"/>
<dbReference type="InterPro" id="IPR012295">
    <property type="entry name" value="TBP_dom_sf"/>
</dbReference>